<gene>
    <name evidence="2" type="ORF">GSCOC_T00008677001</name>
</gene>
<sequence>MEDSKSTMENSKSTMEKRVLTLQERKQQADKEQEAVEKEVQELLTWTDMIEGMDESQLKTYVKNRPKHLKTAKWEKLGKSRRVQN</sequence>
<evidence type="ECO:0000256" key="1">
    <source>
        <dbReference type="SAM" id="MobiDB-lite"/>
    </source>
</evidence>
<dbReference type="InParanoid" id="A0A068VK94"/>
<proteinExistence type="predicted"/>
<feature type="region of interest" description="Disordered" evidence="1">
    <location>
        <begin position="1"/>
        <end position="34"/>
    </location>
</feature>
<dbReference type="EMBL" id="HG741437">
    <property type="protein sequence ID" value="CDP21042.1"/>
    <property type="molecule type" value="Genomic_DNA"/>
</dbReference>
<accession>A0A068VK94</accession>
<name>A0A068VK94_COFCA</name>
<protein>
    <submittedName>
        <fullName evidence="2">DH200=94 genomic scaffold, scaffold_2353</fullName>
    </submittedName>
</protein>
<feature type="compositionally biased region" description="Basic and acidic residues" evidence="1">
    <location>
        <begin position="14"/>
        <end position="34"/>
    </location>
</feature>
<evidence type="ECO:0000313" key="3">
    <source>
        <dbReference type="Proteomes" id="UP000295252"/>
    </source>
</evidence>
<reference evidence="3" key="1">
    <citation type="journal article" date="2014" name="Science">
        <title>The coffee genome provides insight into the convergent evolution of caffeine biosynthesis.</title>
        <authorList>
            <person name="Denoeud F."/>
            <person name="Carretero-Paulet L."/>
            <person name="Dereeper A."/>
            <person name="Droc G."/>
            <person name="Guyot R."/>
            <person name="Pietrella M."/>
            <person name="Zheng C."/>
            <person name="Alberti A."/>
            <person name="Anthony F."/>
            <person name="Aprea G."/>
            <person name="Aury J.M."/>
            <person name="Bento P."/>
            <person name="Bernard M."/>
            <person name="Bocs S."/>
            <person name="Campa C."/>
            <person name="Cenci A."/>
            <person name="Combes M.C."/>
            <person name="Crouzillat D."/>
            <person name="Da Silva C."/>
            <person name="Daddiego L."/>
            <person name="De Bellis F."/>
            <person name="Dussert S."/>
            <person name="Garsmeur O."/>
            <person name="Gayraud T."/>
            <person name="Guignon V."/>
            <person name="Jahn K."/>
            <person name="Jamilloux V."/>
            <person name="Joet T."/>
            <person name="Labadie K."/>
            <person name="Lan T."/>
            <person name="Leclercq J."/>
            <person name="Lepelley M."/>
            <person name="Leroy T."/>
            <person name="Li L.T."/>
            <person name="Librado P."/>
            <person name="Lopez L."/>
            <person name="Munoz A."/>
            <person name="Noel B."/>
            <person name="Pallavicini A."/>
            <person name="Perrotta G."/>
            <person name="Poncet V."/>
            <person name="Pot D."/>
            <person name="Priyono X."/>
            <person name="Rigoreau M."/>
            <person name="Rouard M."/>
            <person name="Rozas J."/>
            <person name="Tranchant-Dubreuil C."/>
            <person name="VanBuren R."/>
            <person name="Zhang Q."/>
            <person name="Andrade A.C."/>
            <person name="Argout X."/>
            <person name="Bertrand B."/>
            <person name="de Kochko A."/>
            <person name="Graziosi G."/>
            <person name="Henry R.J."/>
            <person name="Jayarama X."/>
            <person name="Ming R."/>
            <person name="Nagai C."/>
            <person name="Rounsley S."/>
            <person name="Sankoff D."/>
            <person name="Giuliano G."/>
            <person name="Albert V.A."/>
            <person name="Wincker P."/>
            <person name="Lashermes P."/>
        </authorList>
    </citation>
    <scope>NUCLEOTIDE SEQUENCE [LARGE SCALE GENOMIC DNA]</scope>
    <source>
        <strain evidence="3">cv. DH200-94</strain>
    </source>
</reference>
<evidence type="ECO:0000313" key="2">
    <source>
        <dbReference type="EMBL" id="CDP21042.1"/>
    </source>
</evidence>
<dbReference type="Gramene" id="CDP21042">
    <property type="protein sequence ID" value="CDP21042"/>
    <property type="gene ID" value="GSCOC_T00008677001"/>
</dbReference>
<dbReference type="AlphaFoldDB" id="A0A068VK94"/>
<keyword evidence="3" id="KW-1185">Reference proteome</keyword>
<dbReference type="OrthoDB" id="777324at2759"/>
<organism evidence="2 3">
    <name type="scientific">Coffea canephora</name>
    <name type="common">Robusta coffee</name>
    <dbReference type="NCBI Taxonomy" id="49390"/>
    <lineage>
        <taxon>Eukaryota</taxon>
        <taxon>Viridiplantae</taxon>
        <taxon>Streptophyta</taxon>
        <taxon>Embryophyta</taxon>
        <taxon>Tracheophyta</taxon>
        <taxon>Spermatophyta</taxon>
        <taxon>Magnoliopsida</taxon>
        <taxon>eudicotyledons</taxon>
        <taxon>Gunneridae</taxon>
        <taxon>Pentapetalae</taxon>
        <taxon>asterids</taxon>
        <taxon>lamiids</taxon>
        <taxon>Gentianales</taxon>
        <taxon>Rubiaceae</taxon>
        <taxon>Ixoroideae</taxon>
        <taxon>Gardenieae complex</taxon>
        <taxon>Bertiereae - Coffeeae clade</taxon>
        <taxon>Coffeeae</taxon>
        <taxon>Coffea</taxon>
    </lineage>
</organism>
<dbReference type="Proteomes" id="UP000295252">
    <property type="component" value="Unassembled WGS sequence"/>
</dbReference>